<evidence type="ECO:0000259" key="4">
    <source>
        <dbReference type="PROSITE" id="PS51473"/>
    </source>
</evidence>
<feature type="domain" description="Gnk2-homologous" evidence="4">
    <location>
        <begin position="18"/>
        <end position="123"/>
    </location>
</feature>
<evidence type="ECO:0000256" key="2">
    <source>
        <dbReference type="ARBA" id="ARBA00022737"/>
    </source>
</evidence>
<dbReference type="Pfam" id="PF01657">
    <property type="entry name" value="Stress-antifung"/>
    <property type="match status" value="2"/>
</dbReference>
<dbReference type="AlphaFoldDB" id="A0AAD8WPI9"/>
<dbReference type="CDD" id="cd23509">
    <property type="entry name" value="Gnk2-like"/>
    <property type="match status" value="2"/>
</dbReference>
<accession>A0AAD8WPI9</accession>
<dbReference type="FunFam" id="3.30.430.20:FF:000002">
    <property type="entry name" value="Cysteine-rich receptor-like protein kinase 10"/>
    <property type="match status" value="1"/>
</dbReference>
<dbReference type="InterPro" id="IPR002902">
    <property type="entry name" value="GNK2"/>
</dbReference>
<dbReference type="PROSITE" id="PS51473">
    <property type="entry name" value="GNK2"/>
    <property type="match status" value="2"/>
</dbReference>
<sequence length="291" mass="31929">MAMVIFTLLLLRLLPFVAAQWPVCGNSGNYTSNSTYLSNLGLLSATLPKKAVSEATQLFTTDAVGHAPDAVFALTLCNGNTTAEVCEGCLVTAFQDGLQLCAYNKDATLYYDECMLRYSNQNFLATATAGDQKWAMLSNSQNFPTSTYSFRLLLFTLLNSTGQSAANSSTRFMTSRLDVSSFPTLYCLMECTPDLTTEDCIACFQVVSQLTFQYLAGSRGARVLGTWCNMRYEIYPFFREEPMLRIINLAPEVPAINNTTAESTPVAMFGSLLVPPPPDPMVQTTVEQHGM</sequence>
<dbReference type="FunFam" id="3.30.430.20:FF:000004">
    <property type="entry name" value="Receptor-like serine-threonine protein kinase"/>
    <property type="match status" value="1"/>
</dbReference>
<comment type="caution">
    <text evidence="5">The sequence shown here is derived from an EMBL/GenBank/DDBJ whole genome shotgun (WGS) entry which is preliminary data.</text>
</comment>
<feature type="signal peptide" evidence="3">
    <location>
        <begin position="1"/>
        <end position="19"/>
    </location>
</feature>
<dbReference type="PANTHER" id="PTHR32099:SF42">
    <property type="entry name" value="CYSTEINE-RICH RECEPTOR-LIKE PROTEIN KINASE 9-RELATED"/>
    <property type="match status" value="1"/>
</dbReference>
<protein>
    <recommendedName>
        <fullName evidence="4">Gnk2-homologous domain-containing protein</fullName>
    </recommendedName>
</protein>
<evidence type="ECO:0000256" key="1">
    <source>
        <dbReference type="ARBA" id="ARBA00022729"/>
    </source>
</evidence>
<keyword evidence="6" id="KW-1185">Reference proteome</keyword>
<evidence type="ECO:0000313" key="5">
    <source>
        <dbReference type="EMBL" id="KAK1670089.1"/>
    </source>
</evidence>
<dbReference type="Gene3D" id="3.30.430.20">
    <property type="entry name" value="Gnk2 domain, C-X8-C-X2-C motif"/>
    <property type="match status" value="2"/>
</dbReference>
<dbReference type="Proteomes" id="UP001231189">
    <property type="component" value="Unassembled WGS sequence"/>
</dbReference>
<dbReference type="EMBL" id="JAUUTY010000003">
    <property type="protein sequence ID" value="KAK1670089.1"/>
    <property type="molecule type" value="Genomic_DNA"/>
</dbReference>
<organism evidence="5 6">
    <name type="scientific">Lolium multiflorum</name>
    <name type="common">Italian ryegrass</name>
    <name type="synonym">Lolium perenne subsp. multiflorum</name>
    <dbReference type="NCBI Taxonomy" id="4521"/>
    <lineage>
        <taxon>Eukaryota</taxon>
        <taxon>Viridiplantae</taxon>
        <taxon>Streptophyta</taxon>
        <taxon>Embryophyta</taxon>
        <taxon>Tracheophyta</taxon>
        <taxon>Spermatophyta</taxon>
        <taxon>Magnoliopsida</taxon>
        <taxon>Liliopsida</taxon>
        <taxon>Poales</taxon>
        <taxon>Poaceae</taxon>
        <taxon>BOP clade</taxon>
        <taxon>Pooideae</taxon>
        <taxon>Poodae</taxon>
        <taxon>Poeae</taxon>
        <taxon>Poeae Chloroplast Group 2 (Poeae type)</taxon>
        <taxon>Loliodinae</taxon>
        <taxon>Loliinae</taxon>
        <taxon>Lolium</taxon>
    </lineage>
</organism>
<evidence type="ECO:0000313" key="6">
    <source>
        <dbReference type="Proteomes" id="UP001231189"/>
    </source>
</evidence>
<feature type="domain" description="Gnk2-homologous" evidence="4">
    <location>
        <begin position="131"/>
        <end position="237"/>
    </location>
</feature>
<reference evidence="5" key="1">
    <citation type="submission" date="2023-07" db="EMBL/GenBank/DDBJ databases">
        <title>A chromosome-level genome assembly of Lolium multiflorum.</title>
        <authorList>
            <person name="Chen Y."/>
            <person name="Copetti D."/>
            <person name="Kolliker R."/>
            <person name="Studer B."/>
        </authorList>
    </citation>
    <scope>NUCLEOTIDE SEQUENCE</scope>
    <source>
        <strain evidence="5">02402/16</strain>
        <tissue evidence="5">Leaf</tissue>
    </source>
</reference>
<dbReference type="InterPro" id="IPR038408">
    <property type="entry name" value="GNK2_sf"/>
</dbReference>
<keyword evidence="2" id="KW-0677">Repeat</keyword>
<keyword evidence="1 3" id="KW-0732">Signal</keyword>
<evidence type="ECO:0000256" key="3">
    <source>
        <dbReference type="SAM" id="SignalP"/>
    </source>
</evidence>
<dbReference type="PANTHER" id="PTHR32099">
    <property type="entry name" value="CYSTEINE-RICH REPEAT SECRETORY PROTEIN"/>
    <property type="match status" value="1"/>
</dbReference>
<feature type="chain" id="PRO_5042064329" description="Gnk2-homologous domain-containing protein" evidence="3">
    <location>
        <begin position="20"/>
        <end position="291"/>
    </location>
</feature>
<proteinExistence type="predicted"/>
<name>A0AAD8WPI9_LOLMU</name>
<gene>
    <name evidence="5" type="ORF">QYE76_058248</name>
</gene>